<accession>A0A8B7PJP3</accession>
<protein>
    <submittedName>
        <fullName evidence="3">Uncharacterized protein LOC108681106</fullName>
    </submittedName>
</protein>
<feature type="region of interest" description="Disordered" evidence="1">
    <location>
        <begin position="30"/>
        <end position="69"/>
    </location>
</feature>
<gene>
    <name evidence="3" type="primary">LOC108681106</name>
</gene>
<evidence type="ECO:0000256" key="1">
    <source>
        <dbReference type="SAM" id="MobiDB-lite"/>
    </source>
</evidence>
<reference evidence="3" key="1">
    <citation type="submission" date="2025-08" db="UniProtKB">
        <authorList>
            <consortium name="RefSeq"/>
        </authorList>
    </citation>
    <scope>IDENTIFICATION</scope>
    <source>
        <tissue evidence="3">Whole organism</tissue>
    </source>
</reference>
<dbReference type="OrthoDB" id="10508838at2759"/>
<dbReference type="RefSeq" id="XP_018025581.1">
    <property type="nucleotide sequence ID" value="XM_018170092.2"/>
</dbReference>
<feature type="compositionally biased region" description="Acidic residues" evidence="1">
    <location>
        <begin position="91"/>
        <end position="103"/>
    </location>
</feature>
<evidence type="ECO:0000313" key="3">
    <source>
        <dbReference type="RefSeq" id="XP_018025581.1"/>
    </source>
</evidence>
<dbReference type="Proteomes" id="UP000694843">
    <property type="component" value="Unplaced"/>
</dbReference>
<evidence type="ECO:0000313" key="2">
    <source>
        <dbReference type="Proteomes" id="UP000694843"/>
    </source>
</evidence>
<organism evidence="2 3">
    <name type="scientific">Hyalella azteca</name>
    <name type="common">Amphipod</name>
    <dbReference type="NCBI Taxonomy" id="294128"/>
    <lineage>
        <taxon>Eukaryota</taxon>
        <taxon>Metazoa</taxon>
        <taxon>Ecdysozoa</taxon>
        <taxon>Arthropoda</taxon>
        <taxon>Crustacea</taxon>
        <taxon>Multicrustacea</taxon>
        <taxon>Malacostraca</taxon>
        <taxon>Eumalacostraca</taxon>
        <taxon>Peracarida</taxon>
        <taxon>Amphipoda</taxon>
        <taxon>Senticaudata</taxon>
        <taxon>Talitrida</taxon>
        <taxon>Talitroidea</taxon>
        <taxon>Hyalellidae</taxon>
        <taxon>Hyalella</taxon>
    </lineage>
</organism>
<name>A0A8B7PJP3_HYAAZ</name>
<keyword evidence="2" id="KW-1185">Reference proteome</keyword>
<feature type="compositionally biased region" description="Basic residues" evidence="1">
    <location>
        <begin position="38"/>
        <end position="63"/>
    </location>
</feature>
<proteinExistence type="predicted"/>
<sequence length="201" mass="23360">MSSSDYESDTPVAVPLKAARNEILNDAKDKERSISLEKKRKKNSIKEIRARRHERNIQQKKVKTTQDNKMKAMLLDTNLLQSAKALKTKIDEEEIDEDKEMDTEFNTTAEEHRSNQDLSSGASDNESDSEPVDYFHKDPGVHVVSATESTDYFLKKALQWKQEMLYGPSINRMTYAEYKSMKEKKEAENTRPKLEKRTRLR</sequence>
<dbReference type="AlphaFoldDB" id="A0A8B7PJP3"/>
<feature type="region of interest" description="Disordered" evidence="1">
    <location>
        <begin position="91"/>
        <end position="136"/>
    </location>
</feature>
<dbReference type="KEGG" id="hazt:108681106"/>
<dbReference type="GeneID" id="108681106"/>
<feature type="region of interest" description="Disordered" evidence="1">
    <location>
        <begin position="180"/>
        <end position="201"/>
    </location>
</feature>